<protein>
    <submittedName>
        <fullName evidence="3">Enoyl-CoA hydratase</fullName>
    </submittedName>
</protein>
<dbReference type="PROSITE" id="PS00166">
    <property type="entry name" value="ENOYL_COA_HYDRATASE"/>
    <property type="match status" value="1"/>
</dbReference>
<dbReference type="InterPro" id="IPR001753">
    <property type="entry name" value="Enoyl-CoA_hydra/iso"/>
</dbReference>
<dbReference type="GO" id="GO:0003824">
    <property type="term" value="F:catalytic activity"/>
    <property type="evidence" value="ECO:0007669"/>
    <property type="project" value="InterPro"/>
</dbReference>
<proteinExistence type="inferred from homology"/>
<evidence type="ECO:0000313" key="4">
    <source>
        <dbReference type="Proteomes" id="UP000272778"/>
    </source>
</evidence>
<dbReference type="OrthoDB" id="8524220at2"/>
<keyword evidence="4" id="KW-1185">Reference proteome</keyword>
<organism evidence="3 4">
    <name type="scientific">Paraburkholderia dinghuensis</name>
    <dbReference type="NCBI Taxonomy" id="2305225"/>
    <lineage>
        <taxon>Bacteria</taxon>
        <taxon>Pseudomonadati</taxon>
        <taxon>Pseudomonadota</taxon>
        <taxon>Betaproteobacteria</taxon>
        <taxon>Burkholderiales</taxon>
        <taxon>Burkholderiaceae</taxon>
        <taxon>Paraburkholderia</taxon>
    </lineage>
</organism>
<dbReference type="InterPro" id="IPR018376">
    <property type="entry name" value="Enoyl-CoA_hyd/isom_CS"/>
</dbReference>
<dbReference type="AlphaFoldDB" id="A0A3N6M7C6"/>
<accession>A0A3N6M7C6</accession>
<dbReference type="InterPro" id="IPR029045">
    <property type="entry name" value="ClpP/crotonase-like_dom_sf"/>
</dbReference>
<name>A0A3N6M7C6_9BURK</name>
<dbReference type="CDD" id="cd06558">
    <property type="entry name" value="crotonase-like"/>
    <property type="match status" value="1"/>
</dbReference>
<dbReference type="PANTHER" id="PTHR43459:SF1">
    <property type="entry name" value="EG:BACN32G11.4 PROTEIN"/>
    <property type="match status" value="1"/>
</dbReference>
<evidence type="ECO:0000256" key="1">
    <source>
        <dbReference type="ARBA" id="ARBA00005254"/>
    </source>
</evidence>
<reference evidence="3 4" key="1">
    <citation type="submission" date="2018-11" db="EMBL/GenBank/DDBJ databases">
        <title>Paraburkholderia sp. DHOA04, isolated from soil.</title>
        <authorList>
            <person name="Gao Z.-H."/>
            <person name="Qiu L.-H."/>
            <person name="Fu J.-C."/>
        </authorList>
    </citation>
    <scope>NUCLEOTIDE SEQUENCE [LARGE SCALE GENOMIC DNA]</scope>
    <source>
        <strain evidence="3 4">DHOA04</strain>
    </source>
</reference>
<sequence>MEPTLSPSNEEAPVLCEREDELAIVTLNRPDRLNALSGPVMDALHSTLQTLADDPKVRAVFLRGAGRAFCAGGDIKAGGISKEEAAQLTTEDRIARLRRQMDSAALLHTMPKPTISALRGAMMGAGVGLGLSADLRIASRTLKLETAFASLGFSGDFGGAYFLTQLAGPSAARELMMRSRRIDGDEALRLGLINELVDDDALDARALTVARELAAGPSIALRHMKRALNAAADGASVAELLDLEAAAMVRTSQTEDHKEAVRAFIEKRPPRFSGR</sequence>
<dbReference type="Gene3D" id="3.90.226.10">
    <property type="entry name" value="2-enoyl-CoA Hydratase, Chain A, domain 1"/>
    <property type="match status" value="1"/>
</dbReference>
<dbReference type="Proteomes" id="UP000272778">
    <property type="component" value="Unassembled WGS sequence"/>
</dbReference>
<evidence type="ECO:0000256" key="2">
    <source>
        <dbReference type="RuleBase" id="RU003707"/>
    </source>
</evidence>
<dbReference type="InterPro" id="IPR014748">
    <property type="entry name" value="Enoyl-CoA_hydra_C"/>
</dbReference>
<gene>
    <name evidence="3" type="ORF">D1Y85_26415</name>
</gene>
<dbReference type="Pfam" id="PF00378">
    <property type="entry name" value="ECH_1"/>
    <property type="match status" value="1"/>
</dbReference>
<dbReference type="SUPFAM" id="SSF52096">
    <property type="entry name" value="ClpP/crotonase"/>
    <property type="match status" value="1"/>
</dbReference>
<evidence type="ECO:0000313" key="3">
    <source>
        <dbReference type="EMBL" id="RQG99553.1"/>
    </source>
</evidence>
<dbReference type="RefSeq" id="WP_124154024.1">
    <property type="nucleotide sequence ID" value="NZ_RQIS01000037.1"/>
</dbReference>
<comment type="caution">
    <text evidence="3">The sequence shown here is derived from an EMBL/GenBank/DDBJ whole genome shotgun (WGS) entry which is preliminary data.</text>
</comment>
<dbReference type="Gene3D" id="1.10.12.10">
    <property type="entry name" value="Lyase 2-enoyl-coa Hydratase, Chain A, domain 2"/>
    <property type="match status" value="1"/>
</dbReference>
<comment type="similarity">
    <text evidence="1 2">Belongs to the enoyl-CoA hydratase/isomerase family.</text>
</comment>
<dbReference type="EMBL" id="RQIS01000037">
    <property type="protein sequence ID" value="RQG99553.1"/>
    <property type="molecule type" value="Genomic_DNA"/>
</dbReference>
<dbReference type="PANTHER" id="PTHR43459">
    <property type="entry name" value="ENOYL-COA HYDRATASE"/>
    <property type="match status" value="1"/>
</dbReference>